<keyword evidence="3" id="KW-1003">Cell membrane</keyword>
<protein>
    <submittedName>
        <fullName evidence="8">UPF0324 membrane protein</fullName>
    </submittedName>
</protein>
<dbReference type="PANTHER" id="PTHR30106:SF2">
    <property type="entry name" value="UPF0324 INNER MEMBRANE PROTEIN YEIH"/>
    <property type="match status" value="1"/>
</dbReference>
<evidence type="ECO:0000256" key="4">
    <source>
        <dbReference type="ARBA" id="ARBA00022692"/>
    </source>
</evidence>
<evidence type="ECO:0000256" key="7">
    <source>
        <dbReference type="SAM" id="Phobius"/>
    </source>
</evidence>
<comment type="subcellular location">
    <subcellularLocation>
        <location evidence="1">Cell membrane</location>
        <topology evidence="1">Multi-pass membrane protein</topology>
    </subcellularLocation>
</comment>
<evidence type="ECO:0000256" key="3">
    <source>
        <dbReference type="ARBA" id="ARBA00022475"/>
    </source>
</evidence>
<proteinExistence type="inferred from homology"/>
<feature type="transmembrane region" description="Helical" evidence="7">
    <location>
        <begin position="12"/>
        <end position="32"/>
    </location>
</feature>
<comment type="similarity">
    <text evidence="2">Belongs to the UPF0324 family.</text>
</comment>
<feature type="transmembrane region" description="Helical" evidence="7">
    <location>
        <begin position="293"/>
        <end position="312"/>
    </location>
</feature>
<keyword evidence="9" id="KW-1185">Reference proteome</keyword>
<feature type="transmembrane region" description="Helical" evidence="7">
    <location>
        <begin position="38"/>
        <end position="59"/>
    </location>
</feature>
<evidence type="ECO:0000256" key="6">
    <source>
        <dbReference type="ARBA" id="ARBA00023136"/>
    </source>
</evidence>
<gene>
    <name evidence="8" type="ORF">GCM10007874_06060</name>
</gene>
<accession>A0ABQ6CB26</accession>
<dbReference type="InterPro" id="IPR018383">
    <property type="entry name" value="UPF0324_pro"/>
</dbReference>
<keyword evidence="5 7" id="KW-1133">Transmembrane helix</keyword>
<dbReference type="Pfam" id="PF03601">
    <property type="entry name" value="Cons_hypoth698"/>
    <property type="match status" value="1"/>
</dbReference>
<feature type="transmembrane region" description="Helical" evidence="7">
    <location>
        <begin position="224"/>
        <end position="241"/>
    </location>
</feature>
<feature type="transmembrane region" description="Helical" evidence="7">
    <location>
        <begin position="324"/>
        <end position="346"/>
    </location>
</feature>
<dbReference type="Proteomes" id="UP001156882">
    <property type="component" value="Unassembled WGS sequence"/>
</dbReference>
<dbReference type="EMBL" id="BSPC01000005">
    <property type="protein sequence ID" value="GLS17591.1"/>
    <property type="molecule type" value="Genomic_DNA"/>
</dbReference>
<sequence length="349" mass="35228">MTAGISNKIREIIPGAGLCIVVTALAMAAQLAETSLFGKAWLEALVLAILIGALIRTFAQPEKHFDRGITFGAKTLLEVAVVLLGASVSAAAIADAGPALIVGIAGVVTVSILLSFGIGRSLGLPYNMALLVACGNSICGNSAIAATAPVIGANGKDVAASIAFTAVLGVVAVICLPMLVPALGFSAGQYGVFAGLTVYAVPQVLAATAPVAALSVQIGTLVKLTRVLMLGPVILVLALIGESQRTASAGAEGSVARVKPKLSQIVPWFIIGFLAMMALRSFDLLPQASLQPIASASNTLTIISMAALGLTVDIRAVAKAGPRVTSTVILSLLALGVISYALIMLLKVA</sequence>
<dbReference type="RefSeq" id="WP_284310403.1">
    <property type="nucleotide sequence ID" value="NZ_BSPC01000005.1"/>
</dbReference>
<evidence type="ECO:0000313" key="9">
    <source>
        <dbReference type="Proteomes" id="UP001156882"/>
    </source>
</evidence>
<reference evidence="9" key="1">
    <citation type="journal article" date="2019" name="Int. J. Syst. Evol. Microbiol.">
        <title>The Global Catalogue of Microorganisms (GCM) 10K type strain sequencing project: providing services to taxonomists for standard genome sequencing and annotation.</title>
        <authorList>
            <consortium name="The Broad Institute Genomics Platform"/>
            <consortium name="The Broad Institute Genome Sequencing Center for Infectious Disease"/>
            <person name="Wu L."/>
            <person name="Ma J."/>
        </authorList>
    </citation>
    <scope>NUCLEOTIDE SEQUENCE [LARGE SCALE GENOMIC DNA]</scope>
    <source>
        <strain evidence="9">NBRC 101365</strain>
    </source>
</reference>
<dbReference type="PANTHER" id="PTHR30106">
    <property type="entry name" value="INNER MEMBRANE PROTEIN YEIH-RELATED"/>
    <property type="match status" value="1"/>
</dbReference>
<feature type="transmembrane region" description="Helical" evidence="7">
    <location>
        <begin position="71"/>
        <end position="93"/>
    </location>
</feature>
<evidence type="ECO:0000256" key="2">
    <source>
        <dbReference type="ARBA" id="ARBA00007977"/>
    </source>
</evidence>
<comment type="caution">
    <text evidence="8">The sequence shown here is derived from an EMBL/GenBank/DDBJ whole genome shotgun (WGS) entry which is preliminary data.</text>
</comment>
<feature type="transmembrane region" description="Helical" evidence="7">
    <location>
        <begin position="262"/>
        <end position="281"/>
    </location>
</feature>
<feature type="transmembrane region" description="Helical" evidence="7">
    <location>
        <begin position="99"/>
        <end position="118"/>
    </location>
</feature>
<name>A0ABQ6CB26_9HYPH</name>
<organism evidence="8 9">
    <name type="scientific">Labrys miyagiensis</name>
    <dbReference type="NCBI Taxonomy" id="346912"/>
    <lineage>
        <taxon>Bacteria</taxon>
        <taxon>Pseudomonadati</taxon>
        <taxon>Pseudomonadota</taxon>
        <taxon>Alphaproteobacteria</taxon>
        <taxon>Hyphomicrobiales</taxon>
        <taxon>Xanthobacteraceae</taxon>
        <taxon>Labrys</taxon>
    </lineage>
</organism>
<feature type="transmembrane region" description="Helical" evidence="7">
    <location>
        <begin position="158"/>
        <end position="180"/>
    </location>
</feature>
<keyword evidence="6 7" id="KW-0472">Membrane</keyword>
<feature type="transmembrane region" description="Helical" evidence="7">
    <location>
        <begin position="192"/>
        <end position="218"/>
    </location>
</feature>
<evidence type="ECO:0000313" key="8">
    <source>
        <dbReference type="EMBL" id="GLS17591.1"/>
    </source>
</evidence>
<keyword evidence="4 7" id="KW-0812">Transmembrane</keyword>
<evidence type="ECO:0000256" key="1">
    <source>
        <dbReference type="ARBA" id="ARBA00004651"/>
    </source>
</evidence>
<feature type="transmembrane region" description="Helical" evidence="7">
    <location>
        <begin position="130"/>
        <end position="152"/>
    </location>
</feature>
<evidence type="ECO:0000256" key="5">
    <source>
        <dbReference type="ARBA" id="ARBA00022989"/>
    </source>
</evidence>